<accession>A0A1V5ZRB7</accession>
<proteinExistence type="predicted"/>
<gene>
    <name evidence="1" type="ORF">BWY04_00014</name>
</gene>
<dbReference type="EMBL" id="MWDB01000001">
    <property type="protein sequence ID" value="OQB42578.1"/>
    <property type="molecule type" value="Genomic_DNA"/>
</dbReference>
<sequence>MTMNVLEKTAMIVPQLRPVLPVIKTIKPIVKSSSNMTTDLMLKASQTA</sequence>
<dbReference type="AlphaFoldDB" id="A0A1V5ZRB7"/>
<reference evidence="1" key="1">
    <citation type="submission" date="2017-02" db="EMBL/GenBank/DDBJ databases">
        <title>Delving into the versatile metabolic prowess of the omnipresent phylum Bacteroidetes.</title>
        <authorList>
            <person name="Nobu M.K."/>
            <person name="Mei R."/>
            <person name="Narihiro T."/>
            <person name="Kuroda K."/>
            <person name="Liu W.-T."/>
        </authorList>
    </citation>
    <scope>NUCLEOTIDE SEQUENCE</scope>
    <source>
        <strain evidence="1">ADurb.Bin160</strain>
    </source>
</reference>
<name>A0A1V5ZRB7_9BACT</name>
<evidence type="ECO:0000313" key="1">
    <source>
        <dbReference type="EMBL" id="OQB42578.1"/>
    </source>
</evidence>
<dbReference type="Proteomes" id="UP000485621">
    <property type="component" value="Unassembled WGS sequence"/>
</dbReference>
<protein>
    <submittedName>
        <fullName evidence="1">Uncharacterized protein</fullName>
    </submittedName>
</protein>
<comment type="caution">
    <text evidence="1">The sequence shown here is derived from an EMBL/GenBank/DDBJ whole genome shotgun (WGS) entry which is preliminary data.</text>
</comment>
<organism evidence="1">
    <name type="scientific">candidate division CPR1 bacterium ADurb.Bin160</name>
    <dbReference type="NCBI Taxonomy" id="1852826"/>
    <lineage>
        <taxon>Bacteria</taxon>
        <taxon>candidate division CPR1</taxon>
    </lineage>
</organism>